<keyword evidence="2" id="KW-1185">Reference proteome</keyword>
<protein>
    <recommendedName>
        <fullName evidence="3">HEAT repeat domain-containing protein</fullName>
    </recommendedName>
</protein>
<evidence type="ECO:0000313" key="2">
    <source>
        <dbReference type="Proteomes" id="UP001382904"/>
    </source>
</evidence>
<evidence type="ECO:0000313" key="1">
    <source>
        <dbReference type="EMBL" id="MEJ8642194.1"/>
    </source>
</evidence>
<accession>A0ABU8U2U0</accession>
<gene>
    <name evidence="1" type="ORF">WKI68_13420</name>
</gene>
<name>A0ABU8U2U0_9ACTN</name>
<dbReference type="EMBL" id="JBBKAM010000002">
    <property type="protein sequence ID" value="MEJ8642194.1"/>
    <property type="molecule type" value="Genomic_DNA"/>
</dbReference>
<organism evidence="1 2">
    <name type="scientific">Streptomyces caledonius</name>
    <dbReference type="NCBI Taxonomy" id="3134107"/>
    <lineage>
        <taxon>Bacteria</taxon>
        <taxon>Bacillati</taxon>
        <taxon>Actinomycetota</taxon>
        <taxon>Actinomycetes</taxon>
        <taxon>Kitasatosporales</taxon>
        <taxon>Streptomycetaceae</taxon>
        <taxon>Streptomyces</taxon>
    </lineage>
</organism>
<proteinExistence type="predicted"/>
<sequence length="181" mass="19322">MIGTPESRRLVTDALASPDPSAFHAAIWSARALGLPLRETLLRRVETEPLNSTYWYLLIDDCPADAIGQVVAAAERLLPLAELRSGPTPATGVGQEYAVDQCLDLIVCRLTGHPGHGIPLLETALQNRTARNRRMAAGALAAWPPGSVPASARAVLRRAAAVEPVDDVRERMLGVLARPGP</sequence>
<dbReference type="Proteomes" id="UP001382904">
    <property type="component" value="Unassembled WGS sequence"/>
</dbReference>
<evidence type="ECO:0008006" key="3">
    <source>
        <dbReference type="Google" id="ProtNLM"/>
    </source>
</evidence>
<reference evidence="1 2" key="1">
    <citation type="submission" date="2024-03" db="EMBL/GenBank/DDBJ databases">
        <title>Novel Streptomyces species of biotechnological and ecological value are a feature of Machair soil.</title>
        <authorList>
            <person name="Prole J.R."/>
            <person name="Goodfellow M."/>
            <person name="Allenby N."/>
            <person name="Ward A.C."/>
        </authorList>
    </citation>
    <scope>NUCLEOTIDE SEQUENCE [LARGE SCALE GENOMIC DNA]</scope>
    <source>
        <strain evidence="1 2">MS1.HAVA.3</strain>
    </source>
</reference>
<comment type="caution">
    <text evidence="1">The sequence shown here is derived from an EMBL/GenBank/DDBJ whole genome shotgun (WGS) entry which is preliminary data.</text>
</comment>